<evidence type="ECO:0000256" key="9">
    <source>
        <dbReference type="RuleBase" id="RU003915"/>
    </source>
</evidence>
<dbReference type="EC" id="5.2.1.8" evidence="9"/>
<dbReference type="InterPro" id="IPR001179">
    <property type="entry name" value="PPIase_FKBP_dom"/>
</dbReference>
<keyword evidence="4" id="KW-0963">Cytoplasm</keyword>
<evidence type="ECO:0000256" key="2">
    <source>
        <dbReference type="ARBA" id="ARBA00004496"/>
    </source>
</evidence>
<evidence type="ECO:0000313" key="11">
    <source>
        <dbReference type="EMBL" id="MFD1566155.1"/>
    </source>
</evidence>
<dbReference type="GO" id="GO:0003755">
    <property type="term" value="F:peptidyl-prolyl cis-trans isomerase activity"/>
    <property type="evidence" value="ECO:0007669"/>
    <property type="project" value="UniProtKB-UniRule"/>
</dbReference>
<name>A0ABD6BMQ9_9EURY</name>
<dbReference type="GO" id="GO:0042026">
    <property type="term" value="P:protein refolding"/>
    <property type="evidence" value="ECO:0007669"/>
    <property type="project" value="UniProtKB-ARBA"/>
</dbReference>
<sequence>MADPGTIAIVHLTGRLVDGRRSEAPAGRAETNASVDGADAGEVFETTDVDVALEEGIYHDHRDFKPLEFRVGEGHVLPGIDRAVQGMTEGETRTVVLDPAEAYGERDEREVVTVPREEIEERSATTAEVDDLVRSETGDVGWITEVSPETVTVDFNNELAGERVEFEIRLLEVHATETGHGGREAASRGGA</sequence>
<dbReference type="PROSITE" id="PS50059">
    <property type="entry name" value="FKBP_PPIASE"/>
    <property type="match status" value="1"/>
</dbReference>
<dbReference type="AlphaFoldDB" id="A0ABD6BMQ9"/>
<proteinExistence type="inferred from homology"/>
<dbReference type="Proteomes" id="UP001597139">
    <property type="component" value="Unassembled WGS sequence"/>
</dbReference>
<evidence type="ECO:0000256" key="3">
    <source>
        <dbReference type="ARBA" id="ARBA00006577"/>
    </source>
</evidence>
<keyword evidence="5 8" id="KW-0697">Rotamase</keyword>
<protein>
    <recommendedName>
        <fullName evidence="9">Peptidyl-prolyl cis-trans isomerase</fullName>
        <ecNumber evidence="9">5.2.1.8</ecNumber>
    </recommendedName>
</protein>
<evidence type="ECO:0000256" key="7">
    <source>
        <dbReference type="ARBA" id="ARBA00023235"/>
    </source>
</evidence>
<evidence type="ECO:0000256" key="6">
    <source>
        <dbReference type="ARBA" id="ARBA00023186"/>
    </source>
</evidence>
<accession>A0ABD6BMQ9</accession>
<dbReference type="RefSeq" id="WP_267645427.1">
    <property type="nucleotide sequence ID" value="NZ_JANHGR010000001.1"/>
</dbReference>
<dbReference type="EMBL" id="JBHUCZ010000001">
    <property type="protein sequence ID" value="MFD1566155.1"/>
    <property type="molecule type" value="Genomic_DNA"/>
</dbReference>
<dbReference type="InterPro" id="IPR048261">
    <property type="entry name" value="SlpA/SlyD-like_ins_sf"/>
</dbReference>
<dbReference type="Pfam" id="PF00254">
    <property type="entry name" value="FKBP_C"/>
    <property type="match status" value="1"/>
</dbReference>
<comment type="catalytic activity">
    <reaction evidence="1 8 9">
        <text>[protein]-peptidylproline (omega=180) = [protein]-peptidylproline (omega=0)</text>
        <dbReference type="Rhea" id="RHEA:16237"/>
        <dbReference type="Rhea" id="RHEA-COMP:10747"/>
        <dbReference type="Rhea" id="RHEA-COMP:10748"/>
        <dbReference type="ChEBI" id="CHEBI:83833"/>
        <dbReference type="ChEBI" id="CHEBI:83834"/>
        <dbReference type="EC" id="5.2.1.8"/>
    </reaction>
</comment>
<dbReference type="Gene3D" id="2.40.10.330">
    <property type="match status" value="1"/>
</dbReference>
<dbReference type="InterPro" id="IPR046357">
    <property type="entry name" value="PPIase_dom_sf"/>
</dbReference>
<evidence type="ECO:0000313" key="12">
    <source>
        <dbReference type="Proteomes" id="UP001597139"/>
    </source>
</evidence>
<feature type="domain" description="PPIase FKBP-type" evidence="10">
    <location>
        <begin position="5"/>
        <end position="135"/>
    </location>
</feature>
<comment type="caution">
    <text evidence="11">The sequence shown here is derived from an EMBL/GenBank/DDBJ whole genome shotgun (WGS) entry which is preliminary data.</text>
</comment>
<organism evidence="11 12">
    <name type="scientific">Halolamina litorea</name>
    <dbReference type="NCBI Taxonomy" id="1515593"/>
    <lineage>
        <taxon>Archaea</taxon>
        <taxon>Methanobacteriati</taxon>
        <taxon>Methanobacteriota</taxon>
        <taxon>Stenosarchaea group</taxon>
        <taxon>Halobacteria</taxon>
        <taxon>Halobacteriales</taxon>
        <taxon>Haloferacaceae</taxon>
    </lineage>
</organism>
<dbReference type="PANTHER" id="PTHR47861:SF3">
    <property type="entry name" value="FKBP-TYPE PEPTIDYL-PROLYL CIS-TRANS ISOMERASE SLYD"/>
    <property type="match status" value="1"/>
</dbReference>
<dbReference type="SUPFAM" id="SSF54534">
    <property type="entry name" value="FKBP-like"/>
    <property type="match status" value="1"/>
</dbReference>
<dbReference type="PANTHER" id="PTHR47861">
    <property type="entry name" value="FKBP-TYPE PEPTIDYL-PROLYL CIS-TRANS ISOMERASE SLYD"/>
    <property type="match status" value="1"/>
</dbReference>
<comment type="similarity">
    <text evidence="3 9">Belongs to the FKBP-type PPIase family.</text>
</comment>
<dbReference type="Gene3D" id="3.10.50.40">
    <property type="match status" value="1"/>
</dbReference>
<keyword evidence="12" id="KW-1185">Reference proteome</keyword>
<keyword evidence="7 8" id="KW-0413">Isomerase</keyword>
<gene>
    <name evidence="11" type="ORF">ACFSAU_01485</name>
</gene>
<evidence type="ECO:0000256" key="4">
    <source>
        <dbReference type="ARBA" id="ARBA00022490"/>
    </source>
</evidence>
<evidence type="ECO:0000256" key="5">
    <source>
        <dbReference type="ARBA" id="ARBA00023110"/>
    </source>
</evidence>
<keyword evidence="6" id="KW-0143">Chaperone</keyword>
<evidence type="ECO:0000256" key="8">
    <source>
        <dbReference type="PROSITE-ProRule" id="PRU00277"/>
    </source>
</evidence>
<dbReference type="GO" id="GO:0005737">
    <property type="term" value="C:cytoplasm"/>
    <property type="evidence" value="ECO:0007669"/>
    <property type="project" value="UniProtKB-SubCell"/>
</dbReference>
<evidence type="ECO:0000256" key="1">
    <source>
        <dbReference type="ARBA" id="ARBA00000971"/>
    </source>
</evidence>
<evidence type="ECO:0000259" key="10">
    <source>
        <dbReference type="PROSITE" id="PS50059"/>
    </source>
</evidence>
<comment type="subcellular location">
    <subcellularLocation>
        <location evidence="2">Cytoplasm</location>
    </subcellularLocation>
</comment>
<reference evidence="11 12" key="1">
    <citation type="journal article" date="2019" name="Int. J. Syst. Evol. Microbiol.">
        <title>The Global Catalogue of Microorganisms (GCM) 10K type strain sequencing project: providing services to taxonomists for standard genome sequencing and annotation.</title>
        <authorList>
            <consortium name="The Broad Institute Genomics Platform"/>
            <consortium name="The Broad Institute Genome Sequencing Center for Infectious Disease"/>
            <person name="Wu L."/>
            <person name="Ma J."/>
        </authorList>
    </citation>
    <scope>NUCLEOTIDE SEQUENCE [LARGE SCALE GENOMIC DNA]</scope>
    <source>
        <strain evidence="11 12">CGMCC 1.12859</strain>
    </source>
</reference>